<dbReference type="AlphaFoldDB" id="A0A1F7RYU0"/>
<dbReference type="Proteomes" id="UP000178435">
    <property type="component" value="Unassembled WGS sequence"/>
</dbReference>
<proteinExistence type="predicted"/>
<evidence type="ECO:0000259" key="1">
    <source>
        <dbReference type="Pfam" id="PF04981"/>
    </source>
</evidence>
<organism evidence="2 3">
    <name type="scientific">Candidatus Schekmanbacteria bacterium RBG_16_38_11</name>
    <dbReference type="NCBI Taxonomy" id="1817880"/>
    <lineage>
        <taxon>Bacteria</taxon>
        <taxon>Candidatus Schekmaniibacteriota</taxon>
    </lineage>
</organism>
<name>A0A1F7RYU0_9BACT</name>
<protein>
    <recommendedName>
        <fullName evidence="1">Nmd3 N-terminal domain-containing protein</fullName>
    </recommendedName>
</protein>
<dbReference type="NCBIfam" id="NF040826">
    <property type="entry name" value="lxa_BCAM0308"/>
    <property type="match status" value="1"/>
</dbReference>
<sequence length="167" mass="19215">MKARTYSAMSRKNVRTDTDPYLAKKGLPGVALCQGCTGIYKNKHWSFDGEEFKRLCKNKNVSSVICPACQKIKDGYPEGVVTLRGDFLKNHKNEILNLVRNEEERAKSNNSLERIIDIEDSDDKIVITTTNEKIAQRIGREVRKAYQGELEYKWSQGNKMVRVEWAR</sequence>
<dbReference type="InterPro" id="IPR007064">
    <property type="entry name" value="Nmd3_N"/>
</dbReference>
<reference evidence="2 3" key="1">
    <citation type="journal article" date="2016" name="Nat. Commun.">
        <title>Thousands of microbial genomes shed light on interconnected biogeochemical processes in an aquifer system.</title>
        <authorList>
            <person name="Anantharaman K."/>
            <person name="Brown C.T."/>
            <person name="Hug L.A."/>
            <person name="Sharon I."/>
            <person name="Castelle C.J."/>
            <person name="Probst A.J."/>
            <person name="Thomas B.C."/>
            <person name="Singh A."/>
            <person name="Wilkins M.J."/>
            <person name="Karaoz U."/>
            <person name="Brodie E.L."/>
            <person name="Williams K.H."/>
            <person name="Hubbard S.S."/>
            <person name="Banfield J.F."/>
        </authorList>
    </citation>
    <scope>NUCLEOTIDE SEQUENCE [LARGE SCALE GENOMIC DNA]</scope>
</reference>
<accession>A0A1F7RYU0</accession>
<dbReference type="InterPro" id="IPR047706">
    <property type="entry name" value="BCAM0308-like"/>
</dbReference>
<dbReference type="Pfam" id="PF04981">
    <property type="entry name" value="NMD3"/>
    <property type="match status" value="1"/>
</dbReference>
<evidence type="ECO:0000313" key="2">
    <source>
        <dbReference type="EMBL" id="OGL46228.1"/>
    </source>
</evidence>
<dbReference type="EMBL" id="MGDF01000056">
    <property type="protein sequence ID" value="OGL46228.1"/>
    <property type="molecule type" value="Genomic_DNA"/>
</dbReference>
<comment type="caution">
    <text evidence="2">The sequence shown here is derived from an EMBL/GenBank/DDBJ whole genome shotgun (WGS) entry which is preliminary data.</text>
</comment>
<feature type="domain" description="Nmd3 N-terminal" evidence="1">
    <location>
        <begin position="61"/>
        <end position="151"/>
    </location>
</feature>
<gene>
    <name evidence="2" type="ORF">A2149_03530</name>
</gene>
<evidence type="ECO:0000313" key="3">
    <source>
        <dbReference type="Proteomes" id="UP000178435"/>
    </source>
</evidence>